<gene>
    <name evidence="1" type="ORF">CLG96_17250</name>
</gene>
<dbReference type="RefSeq" id="WP_107969912.1">
    <property type="nucleotide sequence ID" value="NZ_NWBU01000018.1"/>
</dbReference>
<reference evidence="1 2" key="1">
    <citation type="submission" date="2017-09" db="EMBL/GenBank/DDBJ databases">
        <title>Sphingomonas panjinensis sp.nov., isolated from oil-contaminated soil.</title>
        <authorList>
            <person name="Wang L."/>
            <person name="Chen L."/>
        </authorList>
    </citation>
    <scope>NUCLEOTIDE SEQUENCE [LARGE SCALE GENOMIC DNA]</scope>
    <source>
        <strain evidence="1 2">FW-11</strain>
    </source>
</reference>
<organism evidence="1 2">
    <name type="scientific">Sphingomonas oleivorans</name>
    <dbReference type="NCBI Taxonomy" id="1735121"/>
    <lineage>
        <taxon>Bacteria</taxon>
        <taxon>Pseudomonadati</taxon>
        <taxon>Pseudomonadota</taxon>
        <taxon>Alphaproteobacteria</taxon>
        <taxon>Sphingomonadales</taxon>
        <taxon>Sphingomonadaceae</taxon>
        <taxon>Sphingomonas</taxon>
    </lineage>
</organism>
<evidence type="ECO:0000313" key="2">
    <source>
        <dbReference type="Proteomes" id="UP000244162"/>
    </source>
</evidence>
<dbReference type="OrthoDB" id="9793188at2"/>
<comment type="caution">
    <text evidence="1">The sequence shown here is derived from an EMBL/GenBank/DDBJ whole genome shotgun (WGS) entry which is preliminary data.</text>
</comment>
<dbReference type="AlphaFoldDB" id="A0A2T5FTA0"/>
<sequence length="167" mass="19047">MRTALQFPADTFDKAEHDFLSVVRDHGWFHTRVFDEKGESPDFSYSTGFTVNHGYPEIILFSLSKDVSHSILWDFWREIEAGHRPPVGSKVGGIFGNADAVLLPVAKSAYHEHLGWNRWFYGGDDFDCLQLIWPDRGGKFPWEEGFDSKFADSQPDLTEGGWKLHPA</sequence>
<proteinExistence type="predicted"/>
<dbReference type="EMBL" id="NWBU01000018">
    <property type="protein sequence ID" value="PTQ07303.1"/>
    <property type="molecule type" value="Genomic_DNA"/>
</dbReference>
<name>A0A2T5FTA0_9SPHN</name>
<dbReference type="Pfam" id="PF14081">
    <property type="entry name" value="DUF4262"/>
    <property type="match status" value="1"/>
</dbReference>
<protein>
    <recommendedName>
        <fullName evidence="3">DUF4262 domain-containing protein</fullName>
    </recommendedName>
</protein>
<dbReference type="InterPro" id="IPR025358">
    <property type="entry name" value="DUF4262"/>
</dbReference>
<accession>A0A2T5FTA0</accession>
<evidence type="ECO:0008006" key="3">
    <source>
        <dbReference type="Google" id="ProtNLM"/>
    </source>
</evidence>
<keyword evidence="2" id="KW-1185">Reference proteome</keyword>
<evidence type="ECO:0000313" key="1">
    <source>
        <dbReference type="EMBL" id="PTQ07303.1"/>
    </source>
</evidence>
<dbReference type="Proteomes" id="UP000244162">
    <property type="component" value="Unassembled WGS sequence"/>
</dbReference>